<feature type="transmembrane region" description="Helical" evidence="3">
    <location>
        <begin position="34"/>
        <end position="57"/>
    </location>
</feature>
<keyword evidence="3" id="KW-1133">Transmembrane helix</keyword>
<evidence type="ECO:0000256" key="3">
    <source>
        <dbReference type="SAM" id="Phobius"/>
    </source>
</evidence>
<evidence type="ECO:0000256" key="2">
    <source>
        <dbReference type="ARBA" id="ARBA00023169"/>
    </source>
</evidence>
<evidence type="ECO:0000313" key="5">
    <source>
        <dbReference type="EMBL" id="KEP69922.1"/>
    </source>
</evidence>
<feature type="transmembrane region" description="Helical" evidence="3">
    <location>
        <begin position="199"/>
        <end position="220"/>
    </location>
</feature>
<keyword evidence="3" id="KW-0472">Membrane</keyword>
<dbReference type="eggNOG" id="COG2148">
    <property type="taxonomic scope" value="Bacteria"/>
</dbReference>
<dbReference type="OrthoDB" id="9808602at2"/>
<dbReference type="PANTHER" id="PTHR30576">
    <property type="entry name" value="COLANIC BIOSYNTHESIS UDP-GLUCOSE LIPID CARRIER TRANSFERASE"/>
    <property type="match status" value="1"/>
</dbReference>
<protein>
    <submittedName>
        <fullName evidence="5">Exopolysaccharide biosynthesis protein</fullName>
    </submittedName>
</protein>
<dbReference type="GO" id="GO:0016780">
    <property type="term" value="F:phosphotransferase activity, for other substituted phosphate groups"/>
    <property type="evidence" value="ECO:0007669"/>
    <property type="project" value="TreeGrafter"/>
</dbReference>
<dbReference type="EMBL" id="JHEH01000009">
    <property type="protein sequence ID" value="KEP69922.1"/>
    <property type="molecule type" value="Genomic_DNA"/>
</dbReference>
<name>A0A074U5K8_9RHOB</name>
<comment type="similarity">
    <text evidence="1">Belongs to the bacterial sugar transferase family.</text>
</comment>
<gene>
    <name evidence="5" type="ORF">DL1_20740</name>
</gene>
<comment type="caution">
    <text evidence="5">The sequence shown here is derived from an EMBL/GenBank/DDBJ whole genome shotgun (WGS) entry which is preliminary data.</text>
</comment>
<dbReference type="Proteomes" id="UP000027725">
    <property type="component" value="Unassembled WGS sequence"/>
</dbReference>
<dbReference type="RefSeq" id="WP_074854889.1">
    <property type="nucleotide sequence ID" value="NZ_FOVB01000002.1"/>
</dbReference>
<evidence type="ECO:0000313" key="6">
    <source>
        <dbReference type="Proteomes" id="UP000027725"/>
    </source>
</evidence>
<accession>A0A074U5K8</accession>
<dbReference type="AlphaFoldDB" id="A0A074U5K8"/>
<dbReference type="PANTHER" id="PTHR30576:SF0">
    <property type="entry name" value="UNDECAPRENYL-PHOSPHATE N-ACETYLGALACTOSAMINYL 1-PHOSPHATE TRANSFERASE-RELATED"/>
    <property type="match status" value="1"/>
</dbReference>
<feature type="domain" description="Bacterial sugar transferase" evidence="4">
    <location>
        <begin position="29"/>
        <end position="220"/>
    </location>
</feature>
<keyword evidence="2" id="KW-0270">Exopolysaccharide synthesis</keyword>
<dbReference type="GO" id="GO:0000271">
    <property type="term" value="P:polysaccharide biosynthetic process"/>
    <property type="evidence" value="ECO:0007669"/>
    <property type="project" value="UniProtKB-KW"/>
</dbReference>
<evidence type="ECO:0000259" key="4">
    <source>
        <dbReference type="Pfam" id="PF02397"/>
    </source>
</evidence>
<evidence type="ECO:0000256" key="1">
    <source>
        <dbReference type="ARBA" id="ARBA00006464"/>
    </source>
</evidence>
<keyword evidence="6" id="KW-1185">Reference proteome</keyword>
<dbReference type="STRING" id="1185766.SAMN05216224_102795"/>
<reference evidence="5 6" key="1">
    <citation type="submission" date="2014-03" db="EMBL/GenBank/DDBJ databases">
        <title>The draft genome sequence of Thioclava dalianensis DLFJ1-1.</title>
        <authorList>
            <person name="Lai Q."/>
            <person name="Shao Z."/>
        </authorList>
    </citation>
    <scope>NUCLEOTIDE SEQUENCE [LARGE SCALE GENOMIC DNA]</scope>
    <source>
        <strain evidence="5 6">DLFJ1-1</strain>
    </source>
</reference>
<dbReference type="InterPro" id="IPR003362">
    <property type="entry name" value="Bact_transf"/>
</dbReference>
<dbReference type="Pfam" id="PF02397">
    <property type="entry name" value="Bac_transf"/>
    <property type="match status" value="1"/>
</dbReference>
<sequence length="225" mass="25414">MTEFTTNITLDTPAGAPVSQVAPYRAAGKRLFDILVVLAVMPILLPIIALLACLVRLDGGPAFFFQDRIGRDGRVFRMWKLRTMVVDAEEALARLLESCPETAREWEVNQKLAHDPRVTRLGAFLRRSSLDELPQFFNVLFGSMSIVGPRPFLLGQEDSYRGAMGHAYYRMRPGITGLWQVLGRSSTAFVDRVRFDERYYARMSLLTDIALCFMTVAVVFRQTGK</sequence>
<keyword evidence="3" id="KW-0812">Transmembrane</keyword>
<proteinExistence type="inferred from homology"/>
<organism evidence="5 6">
    <name type="scientific">Thioclava dalianensis</name>
    <dbReference type="NCBI Taxonomy" id="1185766"/>
    <lineage>
        <taxon>Bacteria</taxon>
        <taxon>Pseudomonadati</taxon>
        <taxon>Pseudomonadota</taxon>
        <taxon>Alphaproteobacteria</taxon>
        <taxon>Rhodobacterales</taxon>
        <taxon>Paracoccaceae</taxon>
        <taxon>Thioclava</taxon>
    </lineage>
</organism>